<dbReference type="Proteomes" id="UP000663862">
    <property type="component" value="Unassembled WGS sequence"/>
</dbReference>
<evidence type="ECO:0000313" key="2">
    <source>
        <dbReference type="EMBL" id="CAF4530321.1"/>
    </source>
</evidence>
<proteinExistence type="predicted"/>
<dbReference type="EMBL" id="CAJOBO010004801">
    <property type="protein sequence ID" value="CAF4530321.1"/>
    <property type="molecule type" value="Genomic_DNA"/>
</dbReference>
<evidence type="ECO:0000313" key="6">
    <source>
        <dbReference type="Proteomes" id="UP000663873"/>
    </source>
</evidence>
<dbReference type="EMBL" id="CAJOBQ010005799">
    <property type="protein sequence ID" value="CAF4662285.1"/>
    <property type="molecule type" value="Genomic_DNA"/>
</dbReference>
<gene>
    <name evidence="2" type="ORF">HFQ381_LOCUS29683</name>
    <name evidence="5" type="ORF">QYT958_LOCUS31836</name>
    <name evidence="3" type="ORF">TSG867_LOCUS31411</name>
    <name evidence="4" type="ORF">TSG867_LOCUS31412</name>
    <name evidence="1" type="ORF">UJA718_LOCUS6673</name>
</gene>
<organism evidence="1 6">
    <name type="scientific">Rotaria socialis</name>
    <dbReference type="NCBI Taxonomy" id="392032"/>
    <lineage>
        <taxon>Eukaryota</taxon>
        <taxon>Metazoa</taxon>
        <taxon>Spiralia</taxon>
        <taxon>Gnathifera</taxon>
        <taxon>Rotifera</taxon>
        <taxon>Eurotatoria</taxon>
        <taxon>Bdelloidea</taxon>
        <taxon>Philodinida</taxon>
        <taxon>Philodinidae</taxon>
        <taxon>Rotaria</taxon>
    </lineage>
</organism>
<reference evidence="1" key="1">
    <citation type="submission" date="2021-02" db="EMBL/GenBank/DDBJ databases">
        <authorList>
            <person name="Nowell W R."/>
        </authorList>
    </citation>
    <scope>NUCLEOTIDE SEQUENCE</scope>
</reference>
<dbReference type="EMBL" id="CAJOBQ010005799">
    <property type="protein sequence ID" value="CAF4662266.1"/>
    <property type="molecule type" value="Genomic_DNA"/>
</dbReference>
<dbReference type="Proteomes" id="UP000663873">
    <property type="component" value="Unassembled WGS sequence"/>
</dbReference>
<evidence type="ECO:0000313" key="3">
    <source>
        <dbReference type="EMBL" id="CAF4662266.1"/>
    </source>
</evidence>
<protein>
    <submittedName>
        <fullName evidence="1">Uncharacterized protein</fullName>
    </submittedName>
</protein>
<dbReference type="Proteomes" id="UP000663848">
    <property type="component" value="Unassembled WGS sequence"/>
</dbReference>
<sequence>MEREHKEEERESSWRAINIGTIGGNGVFKISIPIYINIFFSSLFSSILNSKHEMPNSNSNINEASTA</sequence>
<dbReference type="EMBL" id="CAJOBR010020325">
    <property type="protein sequence ID" value="CAF4928321.1"/>
    <property type="molecule type" value="Genomic_DNA"/>
</dbReference>
<dbReference type="AlphaFoldDB" id="A0A820BN68"/>
<evidence type="ECO:0000313" key="1">
    <source>
        <dbReference type="EMBL" id="CAF4203018.1"/>
    </source>
</evidence>
<dbReference type="EMBL" id="CAJOBP010000633">
    <property type="protein sequence ID" value="CAF4203018.1"/>
    <property type="molecule type" value="Genomic_DNA"/>
</dbReference>
<accession>A0A820BN68</accession>
<evidence type="ECO:0000313" key="5">
    <source>
        <dbReference type="EMBL" id="CAF4928321.1"/>
    </source>
</evidence>
<dbReference type="Proteomes" id="UP000663851">
    <property type="component" value="Unassembled WGS sequence"/>
</dbReference>
<evidence type="ECO:0000313" key="4">
    <source>
        <dbReference type="EMBL" id="CAF4662285.1"/>
    </source>
</evidence>
<comment type="caution">
    <text evidence="1">The sequence shown here is derived from an EMBL/GenBank/DDBJ whole genome shotgun (WGS) entry which is preliminary data.</text>
</comment>
<name>A0A820BN68_9BILA</name>
<keyword evidence="6" id="KW-1185">Reference proteome</keyword>